<evidence type="ECO:0000256" key="1">
    <source>
        <dbReference type="ARBA" id="ARBA00004147"/>
    </source>
</evidence>
<dbReference type="GO" id="GO:0016787">
    <property type="term" value="F:hydrolase activity"/>
    <property type="evidence" value="ECO:0007669"/>
    <property type="project" value="UniProtKB-KW"/>
</dbReference>
<dbReference type="GO" id="GO:0016556">
    <property type="term" value="P:mRNA modification"/>
    <property type="evidence" value="ECO:0007669"/>
    <property type="project" value="InterPro"/>
</dbReference>
<evidence type="ECO:0000256" key="18">
    <source>
        <dbReference type="ARBA" id="ARBA00047984"/>
    </source>
</evidence>
<dbReference type="SUPFAM" id="SSF53335">
    <property type="entry name" value="S-adenosyl-L-methionine-dependent methyltransferases"/>
    <property type="match status" value="1"/>
</dbReference>
<evidence type="ECO:0000256" key="4">
    <source>
        <dbReference type="ARBA" id="ARBA00022552"/>
    </source>
</evidence>
<dbReference type="PROSITE" id="PS50802">
    <property type="entry name" value="OTU"/>
    <property type="match status" value="1"/>
</dbReference>
<dbReference type="Pfam" id="PF00978">
    <property type="entry name" value="RdRP_2"/>
    <property type="match status" value="1"/>
</dbReference>
<evidence type="ECO:0000259" key="19">
    <source>
        <dbReference type="PROSITE" id="PS50507"/>
    </source>
</evidence>
<dbReference type="EMBL" id="OK491508">
    <property type="protein sequence ID" value="UDL14011.1"/>
    <property type="molecule type" value="Genomic_RNA"/>
</dbReference>
<evidence type="ECO:0000256" key="7">
    <source>
        <dbReference type="ARBA" id="ARBA00022664"/>
    </source>
</evidence>
<dbReference type="GO" id="GO:0003724">
    <property type="term" value="F:RNA helicase activity"/>
    <property type="evidence" value="ECO:0007669"/>
    <property type="project" value="UniProtKB-EC"/>
</dbReference>
<keyword evidence="10" id="KW-0548">Nucleotidyltransferase</keyword>
<feature type="domain" description="OTU" evidence="20">
    <location>
        <begin position="784"/>
        <end position="906"/>
    </location>
</feature>
<dbReference type="GO" id="GO:0005524">
    <property type="term" value="F:ATP binding"/>
    <property type="evidence" value="ECO:0007669"/>
    <property type="project" value="UniProtKB-KW"/>
</dbReference>
<dbReference type="GO" id="GO:0042025">
    <property type="term" value="C:host cell nucleus"/>
    <property type="evidence" value="ECO:0007669"/>
    <property type="project" value="UniProtKB-SubCell"/>
</dbReference>
<evidence type="ECO:0000256" key="16">
    <source>
        <dbReference type="ARBA" id="ARBA00022953"/>
    </source>
</evidence>
<evidence type="ECO:0000256" key="3">
    <source>
        <dbReference type="ARBA" id="ARBA00022484"/>
    </source>
</evidence>
<dbReference type="GO" id="GO:0006364">
    <property type="term" value="P:rRNA processing"/>
    <property type="evidence" value="ECO:0007669"/>
    <property type="project" value="UniProtKB-KW"/>
</dbReference>
<dbReference type="CDD" id="cd02440">
    <property type="entry name" value="AdoMet_MTases"/>
    <property type="match status" value="1"/>
</dbReference>
<evidence type="ECO:0000259" key="22">
    <source>
        <dbReference type="PROSITE" id="PS51743"/>
    </source>
</evidence>
<evidence type="ECO:0000259" key="20">
    <source>
        <dbReference type="PROSITE" id="PS50802"/>
    </source>
</evidence>
<dbReference type="GO" id="GO:0003723">
    <property type="term" value="F:RNA binding"/>
    <property type="evidence" value="ECO:0007669"/>
    <property type="project" value="UniProtKB-KW"/>
</dbReference>
<dbReference type="GO" id="GO:0039694">
    <property type="term" value="P:viral RNA genome replication"/>
    <property type="evidence" value="ECO:0007669"/>
    <property type="project" value="InterPro"/>
</dbReference>
<dbReference type="InterPro" id="IPR027351">
    <property type="entry name" value="(+)RNA_virus_helicase_core_dom"/>
</dbReference>
<comment type="subcellular location">
    <subcellularLocation>
        <location evidence="2">Host endomembrane system</location>
        <topology evidence="2">Peripheral membrane protein</topology>
    </subcellularLocation>
    <subcellularLocation>
        <location evidence="1">Host nucleus</location>
    </subcellularLocation>
</comment>
<keyword evidence="9" id="KW-0949">S-adenosyl-L-methionine</keyword>
<evidence type="ECO:0000256" key="17">
    <source>
        <dbReference type="ARBA" id="ARBA00023042"/>
    </source>
</evidence>
<feature type="domain" description="Alphavirus-like MT" evidence="22">
    <location>
        <begin position="201"/>
        <end position="407"/>
    </location>
</feature>
<keyword evidence="6" id="KW-0489">Methyltransferase</keyword>
<name>A0A8K1YQR1_9VIRU</name>
<feature type="domain" description="RdRp catalytic" evidence="19">
    <location>
        <begin position="2462"/>
        <end position="2575"/>
    </location>
</feature>
<proteinExistence type="predicted"/>
<dbReference type="InterPro" id="IPR027417">
    <property type="entry name" value="P-loop_NTPase"/>
</dbReference>
<evidence type="ECO:0000256" key="8">
    <source>
        <dbReference type="ARBA" id="ARBA00022679"/>
    </source>
</evidence>
<dbReference type="Gene3D" id="3.40.50.150">
    <property type="entry name" value="Vaccinia Virus protein VP39"/>
    <property type="match status" value="1"/>
</dbReference>
<dbReference type="GO" id="GO:0003968">
    <property type="term" value="F:RNA-directed RNA polymerase activity"/>
    <property type="evidence" value="ECO:0007669"/>
    <property type="project" value="UniProtKB-KW"/>
</dbReference>
<dbReference type="InterPro" id="IPR002588">
    <property type="entry name" value="Alphavirus-like_MT_dom"/>
</dbReference>
<keyword evidence="12" id="KW-0378">Hydrolase</keyword>
<dbReference type="InterPro" id="IPR001788">
    <property type="entry name" value="RNA-dep_RNA_pol_alsuvir"/>
</dbReference>
<dbReference type="GO" id="GO:0008174">
    <property type="term" value="F:mRNA methyltransferase activity"/>
    <property type="evidence" value="ECO:0007669"/>
    <property type="project" value="UniProtKB-UniRule"/>
</dbReference>
<organism evidence="23">
    <name type="scientific">Xiangshan martelli-like virus 3</name>
    <dbReference type="NCBI Taxonomy" id="2886234"/>
    <lineage>
        <taxon>Viruses</taxon>
        <taxon>Riboviria</taxon>
        <taxon>Orthornavirae</taxon>
        <taxon>Kitrinoviricota</taxon>
        <taxon>Alsuviricetes</taxon>
        <taxon>Martellivirales</taxon>
    </lineage>
</organism>
<evidence type="ECO:0000256" key="2">
    <source>
        <dbReference type="ARBA" id="ARBA00004531"/>
    </source>
</evidence>
<evidence type="ECO:0000256" key="12">
    <source>
        <dbReference type="ARBA" id="ARBA00022801"/>
    </source>
</evidence>
<dbReference type="InterPro" id="IPR003323">
    <property type="entry name" value="OTU_dom"/>
</dbReference>
<dbReference type="PROSITE" id="PS51743">
    <property type="entry name" value="ALPHAVIRUS_MT"/>
    <property type="match status" value="1"/>
</dbReference>
<dbReference type="GO" id="GO:0006370">
    <property type="term" value="P:7-methylguanosine mRNA capping"/>
    <property type="evidence" value="ECO:0007669"/>
    <property type="project" value="UniProtKB-KW"/>
</dbReference>
<dbReference type="PROSITE" id="PS51657">
    <property type="entry name" value="PSRV_HELICASE"/>
    <property type="match status" value="1"/>
</dbReference>
<keyword evidence="17" id="KW-0506">mRNA capping</keyword>
<dbReference type="InterPro" id="IPR007094">
    <property type="entry name" value="RNA-dir_pol_PSvirus"/>
</dbReference>
<dbReference type="SUPFAM" id="SSF56672">
    <property type="entry name" value="DNA/RNA polymerases"/>
    <property type="match status" value="1"/>
</dbReference>
<dbReference type="GO" id="GO:0033645">
    <property type="term" value="C:host cell endomembrane system"/>
    <property type="evidence" value="ECO:0007669"/>
    <property type="project" value="UniProtKB-SubCell"/>
</dbReference>
<dbReference type="PROSITE" id="PS50507">
    <property type="entry name" value="RDRP_SSRNA_POS"/>
    <property type="match status" value="1"/>
</dbReference>
<keyword evidence="8" id="KW-0808">Transferase</keyword>
<protein>
    <submittedName>
        <fullName evidence="23">RNA dependent RNA polymerase</fullName>
    </submittedName>
</protein>
<keyword evidence="7" id="KW-0507">mRNA processing</keyword>
<dbReference type="InterPro" id="IPR050082">
    <property type="entry name" value="RNA_methyltr_RlmE"/>
</dbReference>
<keyword evidence="14" id="KW-0067">ATP-binding</keyword>
<dbReference type="PANTHER" id="PTHR10920:SF13">
    <property type="entry name" value="PRE-RRNA 2'-O-RIBOSE RNA METHYLTRANSFERASE FTSJ3"/>
    <property type="match status" value="1"/>
</dbReference>
<feature type="domain" description="(+)RNA virus helicase C-terminal" evidence="21">
    <location>
        <begin position="1828"/>
        <end position="2147"/>
    </location>
</feature>
<accession>A0A8K1YQR1</accession>
<dbReference type="GO" id="GO:0001510">
    <property type="term" value="P:RNA methylation"/>
    <property type="evidence" value="ECO:0007669"/>
    <property type="project" value="TreeGrafter"/>
</dbReference>
<dbReference type="Gene3D" id="3.40.50.300">
    <property type="entry name" value="P-loop containing nucleotide triphosphate hydrolases"/>
    <property type="match status" value="2"/>
</dbReference>
<dbReference type="Pfam" id="PF01443">
    <property type="entry name" value="Viral_helicase1"/>
    <property type="match status" value="1"/>
</dbReference>
<dbReference type="Pfam" id="PF01660">
    <property type="entry name" value="Vmethyltransf"/>
    <property type="match status" value="1"/>
</dbReference>
<keyword evidence="16" id="KW-0693">Viral RNA replication</keyword>
<dbReference type="InterPro" id="IPR029063">
    <property type="entry name" value="SAM-dependent_MTases_sf"/>
</dbReference>
<keyword evidence="15" id="KW-0694">RNA-binding</keyword>
<evidence type="ECO:0000256" key="10">
    <source>
        <dbReference type="ARBA" id="ARBA00022695"/>
    </source>
</evidence>
<sequence length="2713" mass="308504">MKVEVSSVLTTMANEKGYCYLKLFMAYNVAVGVDVFDVKRMRDLFGRYPLLRAVVGRMYQYVDEDVMLPAVVMVAPTMFHVVRYKCMRFSEIVQIGILSRARVGCDRLRAGAVTDACVKANMAAAQLGEVCRSAGLDLNVVMAEVARKDVAEKLKEPTSHLRNLFNGMIDVPRETKMEIPYKMDMRDVSALQNSFPEMNVVVTSKVYHDHALAAATRNIVEAYILSKRINYDPNVISTVSNRVFLVDIGGNYIRHVKRNRFNIHSCSPIIDYRDSAREKERMCAMDNLVRWKKITPAMRFEYVGGRDTPRRCYKLSQDCNVQAKYGMMIHSQYDIPETDLGKIFDAHNFDIVWSVVMFHPLIFYKDSGDISDLQVRYVKRDGKIIFSFCGDSSFSYVHEINNYMRILTMTHLVTPKGRVYLVERMTNRMSNLLIRFSYCEVMPLTREIDLTFSYWNPHGSKRVVIGTWIYDDRFFQGSKLNSKATPIGTLKRRYFDVEEDFLNMIFSHCLRAGEKSFNLNEIYSVAVSFNSRFSINGQDFRVKERIPAEDLMWVVLSVYAIAYRTRFSAGKVMERFTSDQKRKRANHCLSFSTFASTCFKWLRDKNGMIGGVVDLWNSLVDKLSDIQGASDVDMALFESVRTIEISEFVEMYGAHVDSENVEEVLNDPYVEAVDVSVENGRVDKLIGVLRKKFDVVPEVKDESVSVEECSGDDRDFESVDENYSDKCPSSSLYTPSEVSVARSRKQRNLSVTTFHKTYSVKSEKNSSILGLVRKEEDGLCGVECVCVAMPGDGHCFFHSLGAYVGMTGLQLRRYIWRNMNEDERMSNLYVGKFDGKEENWGRTDTIPVFNRLFGMGVCVHAVINGVLIVTRAYNDKDYVRYIHLDWIVNGSDSVGYGGHVNLLMPVAEMNDRYDRFLSESRLPDLRREGFNFNTLSFMDLYYNKIFKAGMKKISAFTRFLSSLKIFKNRSAYKLLEIISEFRIDVPNEVLDLGGAPGGFVSVLLDLNVESVYSVSLNIDDYWSEIRDDDRVTLIKGDLRNMSLEDFIYYNKFQLIVADGATENSYKDDSVFISELKLAVDLLTVGGNLIIKHNNRFLLTLDEFQNNFKRIVYYKPKFSCEGNSEVYLVCMGKCDLSVGSECEVIDRATLRMYEGVLKYLNGDDTYMTENQMRDYISLCLSRVKTVNLGTVTGGAYGVCKGECKLTGAIWCEYCEDVEGEGDTISCSGTSVLSCVSERIQSVVSAVREREVSNASMSPESMRRKLELALLALESRLMRDTKLHNLIENNIKKGNNSGFYFDKGQIYSKSAPRMNVVQKMSKILTDVVPTASHVPGISEASRRALAIAATQPGKRVIEDESTRVHISSYGSKSRAAVTFVGKAHRVDAIVEDVKVKSVRNVGMSVKIERMKKVSVKDVSVDATGGVDGATVEVITHITRERMSVKRMNDRGCQVNLMNVESESWSQWDSDFDFAASMSVVCKNQVVDRVSVDVDTSVSVVDDSVIDNVSDVTSVSRASMFSRMFGRTQRKYPLLMTDDIKERLAIVPGEEQVVKVGPWHSYPGVSTWCACFCLLKRRANGRYTASLGHGIKRVLKTLDFDSDKFKGVSEVQGEWTGLHFSFSEYNILLVDTELYKSEEKLISFMTWLGPGRQRVAIDCSNTLNVLLLAPVLEDVKPVVSFFFYRVNNFQSLETFIPKPLKSDVPVFPKLSDADLGIVRSPDYVVGGDVDTSFINAMIEYKHVIHQVDGFNAEHYSEVLHRLVSTSFCFDQSVIDMLERQGYNLYDNTRKMWVIPKADRRYMYGFSEHGFSKYDVVRERFMTDDRYVLVCRKTEIMLNAQMYNNLKKIDERLVRRPMLTWINGPPGCGKTTYILNNADVGVGLDLILTMTTEGRNDIRKRLSRKGKLNDRDARVCVRTVASVLVNGVKEEFMRVFLDEALMLHAGSIGFVAALSRVKEIVMIGDVQQIPYVDRDHMFVQRYSRPDCFAGITKVLKCTYRCPIDVAMSLERHYPGLYSVSTVIRSMNTLSYSENVTSIPKNKDSCLYLVHFQADKDHFKREGYGVGHGATVLTIHEAQGLTFEHVILIRTNSKPLKLYDELAYSIVAISRHTRTFFYYSDVSDSTSKLIYSVSDVDCMTLRERNNRNKVMDGMSAGAVASDFVASEIVYDLDRHGFTYEEALLDLEHATHPVVRARVIGNSVTASAGCVPVSSVGLDEDVRYLQLWYDDKLPGVSLIDYSNDQTVMEVSDTHVFADGLTVDPSKGFVKRQKYGKLRPVLRTMISNNRLASQKESILGAVKRNLNAPNLVNPDIEPDQLAKKLFKNFVKSVVKENAMDVFDNFKKDPIELNPQIVDEWLNKQPPSVRRLACSQIPMALREYNRFKYMIKGVVKPSLEVAGKDKYSSVQTIAYLDKFVNLVFCPIFNVLTERMLSVLKDKIMVLTNMSNADFEIELNKRFSCRRLGEIVQVENDMSKYDKAQGHVLRAFEDMLLNALGMPDYLLEVWSNSHVRSHLKDRVNGIGFNTDFQRKSGDASTFIGNTMALMAILVATYDVDEVECLLCAGDDSVIFLKNELFINYDPSKTVADLFNMECKLLDRYSIPYFCSKFLIITDEWIYFVPDPLKFLTKLGRRDMSNYDHVEEYRVSCLDIMKPLFNMLIVPGLSRGVMERYKGRISDCSKLISVFRNLCSDSKKFSKLFEHDIGTTLCLDPSRSKLN</sequence>
<dbReference type="InterPro" id="IPR002877">
    <property type="entry name" value="RNA_MeTrfase_FtsJ_dom"/>
</dbReference>
<keyword evidence="3" id="KW-0696">RNA-directed RNA polymerase</keyword>
<dbReference type="InterPro" id="IPR043502">
    <property type="entry name" value="DNA/RNA_pol_sf"/>
</dbReference>
<keyword evidence="11" id="KW-0547">Nucleotide-binding</keyword>
<dbReference type="PANTHER" id="PTHR10920">
    <property type="entry name" value="RIBOSOMAL RNA METHYLTRANSFERASE"/>
    <property type="match status" value="1"/>
</dbReference>
<evidence type="ECO:0000259" key="21">
    <source>
        <dbReference type="PROSITE" id="PS51657"/>
    </source>
</evidence>
<evidence type="ECO:0000256" key="11">
    <source>
        <dbReference type="ARBA" id="ARBA00022741"/>
    </source>
</evidence>
<evidence type="ECO:0000256" key="14">
    <source>
        <dbReference type="ARBA" id="ARBA00022840"/>
    </source>
</evidence>
<evidence type="ECO:0000313" key="23">
    <source>
        <dbReference type="EMBL" id="UDL14011.1"/>
    </source>
</evidence>
<keyword evidence="13" id="KW-0347">Helicase</keyword>
<dbReference type="GO" id="GO:0006351">
    <property type="term" value="P:DNA-templated transcription"/>
    <property type="evidence" value="ECO:0007669"/>
    <property type="project" value="InterPro"/>
</dbReference>
<evidence type="ECO:0000256" key="5">
    <source>
        <dbReference type="ARBA" id="ARBA00022562"/>
    </source>
</evidence>
<evidence type="ECO:0000256" key="15">
    <source>
        <dbReference type="ARBA" id="ARBA00022884"/>
    </source>
</evidence>
<evidence type="ECO:0000256" key="6">
    <source>
        <dbReference type="ARBA" id="ARBA00022603"/>
    </source>
</evidence>
<comment type="catalytic activity">
    <reaction evidence="18">
        <text>ATP + H2O = ADP + phosphate + H(+)</text>
        <dbReference type="Rhea" id="RHEA:13065"/>
        <dbReference type="ChEBI" id="CHEBI:15377"/>
        <dbReference type="ChEBI" id="CHEBI:15378"/>
        <dbReference type="ChEBI" id="CHEBI:30616"/>
        <dbReference type="ChEBI" id="CHEBI:43474"/>
        <dbReference type="ChEBI" id="CHEBI:456216"/>
        <dbReference type="EC" id="3.6.4.13"/>
    </reaction>
</comment>
<keyword evidence="4" id="KW-0698">rRNA processing</keyword>
<keyword evidence="5" id="KW-1048">Host nucleus</keyword>
<dbReference type="SUPFAM" id="SSF52540">
    <property type="entry name" value="P-loop containing nucleoside triphosphate hydrolases"/>
    <property type="match status" value="1"/>
</dbReference>
<reference evidence="23" key="1">
    <citation type="submission" date="2021-09" db="EMBL/GenBank/DDBJ databases">
        <authorList>
            <person name="Li N.N."/>
        </authorList>
    </citation>
    <scope>NUCLEOTIDE SEQUENCE</scope>
    <source>
        <strain evidence="23">Novel_32</strain>
    </source>
</reference>
<evidence type="ECO:0000256" key="13">
    <source>
        <dbReference type="ARBA" id="ARBA00022806"/>
    </source>
</evidence>
<evidence type="ECO:0000256" key="9">
    <source>
        <dbReference type="ARBA" id="ARBA00022691"/>
    </source>
</evidence>
<dbReference type="Pfam" id="PF01728">
    <property type="entry name" value="FtsJ"/>
    <property type="match status" value="1"/>
</dbReference>